<dbReference type="Proteomes" id="UP001470230">
    <property type="component" value="Unassembled WGS sequence"/>
</dbReference>
<dbReference type="PANTHER" id="PTHR24159:SF5">
    <property type="entry name" value="ANK_REP_REGION DOMAIN-CONTAINING PROTEIN"/>
    <property type="match status" value="1"/>
</dbReference>
<accession>A0ABR2J040</accession>
<dbReference type="EMBL" id="JAPFFF010000013">
    <property type="protein sequence ID" value="KAK8871264.1"/>
    <property type="molecule type" value="Genomic_DNA"/>
</dbReference>
<protein>
    <recommendedName>
        <fullName evidence="3">DUF3447 domain-containing protein</fullName>
    </recommendedName>
</protein>
<gene>
    <name evidence="1" type="ORF">M9Y10_006980</name>
</gene>
<comment type="caution">
    <text evidence="1">The sequence shown here is derived from an EMBL/GenBank/DDBJ whole genome shotgun (WGS) entry which is preliminary data.</text>
</comment>
<dbReference type="SUPFAM" id="SSF48403">
    <property type="entry name" value="Ankyrin repeat"/>
    <property type="match status" value="1"/>
</dbReference>
<dbReference type="InterPro" id="IPR036770">
    <property type="entry name" value="Ankyrin_rpt-contain_sf"/>
</dbReference>
<organism evidence="1 2">
    <name type="scientific">Tritrichomonas musculus</name>
    <dbReference type="NCBI Taxonomy" id="1915356"/>
    <lineage>
        <taxon>Eukaryota</taxon>
        <taxon>Metamonada</taxon>
        <taxon>Parabasalia</taxon>
        <taxon>Tritrichomonadida</taxon>
        <taxon>Tritrichomonadidae</taxon>
        <taxon>Tritrichomonas</taxon>
    </lineage>
</organism>
<evidence type="ECO:0000313" key="1">
    <source>
        <dbReference type="EMBL" id="KAK8871264.1"/>
    </source>
</evidence>
<reference evidence="1 2" key="1">
    <citation type="submission" date="2024-04" db="EMBL/GenBank/DDBJ databases">
        <title>Tritrichomonas musculus Genome.</title>
        <authorList>
            <person name="Alves-Ferreira E."/>
            <person name="Grigg M."/>
            <person name="Lorenzi H."/>
            <person name="Galac M."/>
        </authorList>
    </citation>
    <scope>NUCLEOTIDE SEQUENCE [LARGE SCALE GENOMIC DNA]</scope>
    <source>
        <strain evidence="1 2">EAF2021</strain>
    </source>
</reference>
<dbReference type="PANTHER" id="PTHR24159">
    <property type="match status" value="1"/>
</dbReference>
<evidence type="ECO:0008006" key="3">
    <source>
        <dbReference type="Google" id="ProtNLM"/>
    </source>
</evidence>
<name>A0ABR2J040_9EUKA</name>
<proteinExistence type="predicted"/>
<keyword evidence="2" id="KW-1185">Reference proteome</keyword>
<evidence type="ECO:0000313" key="2">
    <source>
        <dbReference type="Proteomes" id="UP001470230"/>
    </source>
</evidence>
<sequence length="325" mass="38938">MDYVNFFTQMNELDTLLQAFFDSEQINNNSYKRISQIITLSYKSKYVQDESLKCKIIYKLIKSILEFHCIGPNYVEKAKLIRDLVDQLPYPQHSTIRWYDYQCNANKYQKGDQTSHICSLIRRDLIDDFIQYTTQTNYSLVTLIDPKLYSYHPAFKRQKMTLIEYATFYGAIQIFQYLKLNGAELTQDMFPYSIYSRNPDMIHLVENNLIRPSHKSIGQIINEAIKYHYNNIAKYLISNYTDKTIEEYYRIAFEYSNFELFLEDLNPGYMFLFAFEYDYWEIVEALAALEDFNPYQQLISKNHILKNRVSNFFWVTFSECSQFTF</sequence>